<evidence type="ECO:0000256" key="3">
    <source>
        <dbReference type="ARBA" id="ARBA00004819"/>
    </source>
</evidence>
<dbReference type="STRING" id="2756.BFR44_02220"/>
<accession>A0A1D2KDS5</accession>
<dbReference type="UniPathway" id="UPA00251">
    <property type="reaction ID" value="UER00317"/>
</dbReference>
<sequence length="437" mass="47302">MSKRNIIKSQTAFKEAVTKMPGGVSSPVRAFNSVDTDPVYFDRGKGAYLYDIDGNKYIDYVLSWGPLILGHANDKVVRAVQETAAKGMSFGANHLSELALVDEVIKRVPSAESVRFVNSGTEATMSALRLARGYTGRDLIIKCVGSYHGHGDSLLIKAGSGVATLGLPDSPGVPKGTVRDTITVPYNDLEAVEAVFKQYKDQVAAIIVEPVAGNMGVVPPVENYLEGLREITKRHQALLIFDEVMTGFRVGINCAQGYFGVTPDLTCLGKVIGGGMPVGAYAGPREIMDNVAPSGPIYQAGTLSGNPLAMTAGVETLRQLTPAVYDDFTIRIDQLTDGIKTIGKAHQIPVTVNRAGSMFGFFFAEGPIANFEDVNRADLKLFSHYYREMSERGIYLPPSQFEGLFISTEHTKADIDTTLNAMEDTFKQLQLLTNSAR</sequence>
<reference evidence="11" key="2">
    <citation type="submission" date="2018-04" db="EMBL/GenBank/DDBJ databases">
        <authorList>
            <person name="Go L.Y."/>
            <person name="Mitchell J.A."/>
        </authorList>
    </citation>
    <scope>NUCLEOTIDE SEQUENCE</scope>
    <source>
        <strain evidence="11">BSAS1 3</strain>
    </source>
</reference>
<keyword evidence="11" id="KW-0032">Aminotransferase</keyword>
<comment type="cofactor">
    <cofactor evidence="2 9">
        <name>pyridoxal 5'-phosphate</name>
        <dbReference type="ChEBI" id="CHEBI:597326"/>
    </cofactor>
</comment>
<dbReference type="SUPFAM" id="SSF53383">
    <property type="entry name" value="PLP-dependent transferases"/>
    <property type="match status" value="1"/>
</dbReference>
<keyword evidence="6 9" id="KW-0663">Pyridoxal phosphate</keyword>
<evidence type="ECO:0000313" key="13">
    <source>
        <dbReference type="Proteomes" id="UP000270190"/>
    </source>
</evidence>
<comment type="catalytic activity">
    <reaction evidence="1 9">
        <text>(S)-4-amino-5-oxopentanoate = 5-aminolevulinate</text>
        <dbReference type="Rhea" id="RHEA:14265"/>
        <dbReference type="ChEBI" id="CHEBI:57501"/>
        <dbReference type="ChEBI" id="CHEBI:356416"/>
        <dbReference type="EC" id="5.4.3.8"/>
    </reaction>
</comment>
<dbReference type="InterPro" id="IPR004639">
    <property type="entry name" value="4pyrrol_synth_GluAld_NH2Trfase"/>
</dbReference>
<dbReference type="InterPro" id="IPR015422">
    <property type="entry name" value="PyrdxlP-dep_Trfase_small"/>
</dbReference>
<dbReference type="EMBL" id="CP023483">
    <property type="protein sequence ID" value="ATF25125.1"/>
    <property type="molecule type" value="Genomic_DNA"/>
</dbReference>
<dbReference type="GO" id="GO:0005737">
    <property type="term" value="C:cytoplasm"/>
    <property type="evidence" value="ECO:0007669"/>
    <property type="project" value="UniProtKB-SubCell"/>
</dbReference>
<comment type="similarity">
    <text evidence="4 9">Belongs to the class-III pyridoxal-phosphate-dependent aminotransferase family. HemL subfamily.</text>
</comment>
<dbReference type="NCBIfam" id="NF000818">
    <property type="entry name" value="PRK00062.1"/>
    <property type="match status" value="1"/>
</dbReference>
<dbReference type="HAMAP" id="MF_00375">
    <property type="entry name" value="HemL_aminotrans_3"/>
    <property type="match status" value="1"/>
</dbReference>
<dbReference type="Pfam" id="PF00202">
    <property type="entry name" value="Aminotran_3"/>
    <property type="match status" value="1"/>
</dbReference>
<evidence type="ECO:0000256" key="9">
    <source>
        <dbReference type="HAMAP-Rule" id="MF_00375"/>
    </source>
</evidence>
<dbReference type="Proteomes" id="UP000243591">
    <property type="component" value="Chromosome"/>
</dbReference>
<dbReference type="FunFam" id="3.40.640.10:FF:000021">
    <property type="entry name" value="Glutamate-1-semialdehyde 2,1-aminomutase"/>
    <property type="match status" value="1"/>
</dbReference>
<dbReference type="Proteomes" id="UP000270190">
    <property type="component" value="Unassembled WGS sequence"/>
</dbReference>
<dbReference type="GO" id="GO:0006782">
    <property type="term" value="P:protoporphyrinogen IX biosynthetic process"/>
    <property type="evidence" value="ECO:0007669"/>
    <property type="project" value="UniProtKB-UniRule"/>
</dbReference>
<reference evidence="13" key="3">
    <citation type="submission" date="2018-04" db="EMBL/GenBank/DDBJ databases">
        <authorList>
            <person name="Illikoud N."/>
        </authorList>
    </citation>
    <scope>NUCLEOTIDE SEQUENCE [LARGE SCALE GENOMIC DNA]</scope>
</reference>
<evidence type="ECO:0000313" key="12">
    <source>
        <dbReference type="Proteomes" id="UP000243591"/>
    </source>
</evidence>
<comment type="pathway">
    <text evidence="3">Porphyrin-containing compound metabolism; protoporphyrin-IX biosynthesis; 5-aminolevulinate from L-glutamyl-tRNA(Glu): step 2/2.</text>
</comment>
<proteinExistence type="inferred from homology"/>
<evidence type="ECO:0000313" key="11">
    <source>
        <dbReference type="EMBL" id="SPP28382.1"/>
    </source>
</evidence>
<reference evidence="10 12" key="1">
    <citation type="submission" date="2017-09" db="EMBL/GenBank/DDBJ databases">
        <title>Complete Genome Sequences of Two Strains of the Meat Spoilage Bacterium Brochothrix thermosphacta Isolated from Ground Chicken.</title>
        <authorList>
            <person name="Paoli G.C."/>
            <person name="Wijey C."/>
            <person name="Chen C.-Y."/>
            <person name="Nguyen L."/>
            <person name="Yan X."/>
            <person name="Irwin P.L."/>
        </authorList>
    </citation>
    <scope>NUCLEOTIDE SEQUENCE [LARGE SCALE GENOMIC DNA]</scope>
    <source>
        <strain evidence="10 12">BI</strain>
    </source>
</reference>
<evidence type="ECO:0000256" key="7">
    <source>
        <dbReference type="ARBA" id="ARBA00023235"/>
    </source>
</evidence>
<dbReference type="Gene3D" id="3.40.640.10">
    <property type="entry name" value="Type I PLP-dependent aspartate aminotransferase-like (Major domain)"/>
    <property type="match status" value="1"/>
</dbReference>
<dbReference type="GO" id="GO:0030170">
    <property type="term" value="F:pyridoxal phosphate binding"/>
    <property type="evidence" value="ECO:0007669"/>
    <property type="project" value="InterPro"/>
</dbReference>
<feature type="modified residue" description="N6-(pyridoxal phosphate)lysine" evidence="9">
    <location>
        <position position="270"/>
    </location>
</feature>
<evidence type="ECO:0000256" key="8">
    <source>
        <dbReference type="ARBA" id="ARBA00023244"/>
    </source>
</evidence>
<dbReference type="AlphaFoldDB" id="A0A1D2KDS5"/>
<dbReference type="EC" id="5.4.3.8" evidence="9"/>
<keyword evidence="11" id="KW-0808">Transferase</keyword>
<gene>
    <name evidence="9 10" type="primary">hemL</name>
    <name evidence="11" type="ORF">BTBSAS_20252</name>
    <name evidence="10" type="ORF">CNY62_01300</name>
</gene>
<comment type="subcellular location">
    <subcellularLocation>
        <location evidence="9">Cytoplasm</location>
    </subcellularLocation>
</comment>
<dbReference type="NCBIfam" id="TIGR00713">
    <property type="entry name" value="hemL"/>
    <property type="match status" value="1"/>
</dbReference>
<protein>
    <recommendedName>
        <fullName evidence="9">Glutamate-1-semialdehyde 2,1-aminomutase</fullName>
        <shortName evidence="9">GSA</shortName>
        <ecNumber evidence="9">5.4.3.8</ecNumber>
    </recommendedName>
    <alternativeName>
        <fullName evidence="9">Glutamate-1-semialdehyde aminotransferase</fullName>
        <shortName evidence="9">GSA-AT</shortName>
    </alternativeName>
</protein>
<evidence type="ECO:0000256" key="1">
    <source>
        <dbReference type="ARBA" id="ARBA00001579"/>
    </source>
</evidence>
<evidence type="ECO:0000313" key="10">
    <source>
        <dbReference type="EMBL" id="ATF25125.1"/>
    </source>
</evidence>
<evidence type="ECO:0000256" key="4">
    <source>
        <dbReference type="ARBA" id="ARBA00008981"/>
    </source>
</evidence>
<name>A0A1D2KDS5_BROTH</name>
<comment type="subunit">
    <text evidence="9">Homodimer.</text>
</comment>
<dbReference type="PROSITE" id="PS00600">
    <property type="entry name" value="AA_TRANSFER_CLASS_3"/>
    <property type="match status" value="1"/>
</dbReference>
<dbReference type="InterPro" id="IPR005814">
    <property type="entry name" value="Aminotrans_3"/>
</dbReference>
<dbReference type="Gene3D" id="3.90.1150.10">
    <property type="entry name" value="Aspartate Aminotransferase, domain 1"/>
    <property type="match status" value="1"/>
</dbReference>
<keyword evidence="12" id="KW-1185">Reference proteome</keyword>
<dbReference type="GO" id="GO:0042286">
    <property type="term" value="F:glutamate-1-semialdehyde 2,1-aminomutase activity"/>
    <property type="evidence" value="ECO:0007669"/>
    <property type="project" value="UniProtKB-UniRule"/>
</dbReference>
<dbReference type="InterPro" id="IPR049704">
    <property type="entry name" value="Aminotrans_3_PPA_site"/>
</dbReference>
<keyword evidence="7 9" id="KW-0413">Isomerase</keyword>
<dbReference type="InterPro" id="IPR015424">
    <property type="entry name" value="PyrdxlP-dep_Trfase"/>
</dbReference>
<evidence type="ECO:0000256" key="2">
    <source>
        <dbReference type="ARBA" id="ARBA00001933"/>
    </source>
</evidence>
<dbReference type="KEGG" id="bths:CNY62_01300"/>
<dbReference type="RefSeq" id="WP_029092197.1">
    <property type="nucleotide sequence ID" value="NZ_CBCPHX010000008.1"/>
</dbReference>
<evidence type="ECO:0000256" key="6">
    <source>
        <dbReference type="ARBA" id="ARBA00022898"/>
    </source>
</evidence>
<evidence type="ECO:0000256" key="5">
    <source>
        <dbReference type="ARBA" id="ARBA00022490"/>
    </source>
</evidence>
<dbReference type="OrthoDB" id="9807885at2"/>
<dbReference type="InterPro" id="IPR015421">
    <property type="entry name" value="PyrdxlP-dep_Trfase_major"/>
</dbReference>
<keyword evidence="8 9" id="KW-0627">Porphyrin biosynthesis</keyword>
<dbReference type="EMBL" id="OUNC01000012">
    <property type="protein sequence ID" value="SPP28382.1"/>
    <property type="molecule type" value="Genomic_DNA"/>
</dbReference>
<dbReference type="GO" id="GO:0008483">
    <property type="term" value="F:transaminase activity"/>
    <property type="evidence" value="ECO:0007669"/>
    <property type="project" value="UniProtKB-KW"/>
</dbReference>
<keyword evidence="5 9" id="KW-0963">Cytoplasm</keyword>
<organism evidence="10 12">
    <name type="scientific">Brochothrix thermosphacta</name>
    <name type="common">Microbacterium thermosphactum</name>
    <dbReference type="NCBI Taxonomy" id="2756"/>
    <lineage>
        <taxon>Bacteria</taxon>
        <taxon>Bacillati</taxon>
        <taxon>Bacillota</taxon>
        <taxon>Bacilli</taxon>
        <taxon>Bacillales</taxon>
        <taxon>Listeriaceae</taxon>
        <taxon>Brochothrix</taxon>
    </lineage>
</organism>
<dbReference type="PANTHER" id="PTHR43713:SF3">
    <property type="entry name" value="GLUTAMATE-1-SEMIALDEHYDE 2,1-AMINOMUTASE 1, CHLOROPLASTIC-RELATED"/>
    <property type="match status" value="1"/>
</dbReference>
<dbReference type="PANTHER" id="PTHR43713">
    <property type="entry name" value="GLUTAMATE-1-SEMIALDEHYDE 2,1-AMINOMUTASE"/>
    <property type="match status" value="1"/>
</dbReference>
<dbReference type="CDD" id="cd00610">
    <property type="entry name" value="OAT_like"/>
    <property type="match status" value="1"/>
</dbReference>